<sequence length="4270" mass="453085">MEVPNFKKSRLSQLISHGLIISGRGGSKGGGGARTPVEANDTVNSRAMASVLDLLGEGVIGGLVDGAKSILLNDTPLQNADGSYNFSGVTWWFRDGSQDQSVIDGFDFIETPKSVGRQLKQTSQVNVSLDSADSDRVRVVMKFPSLRSIDKKSGDTNGTTVQFKFQIDAGNGGGFVDVVAEGESSATISLTAKKTGVYYRSYVLDLPKPAKAYTLRAIRLTEDHNDNSYLYDDSYVDSIGEIVNTSLNYPNSALVGLKINSEQFGSTMPSRSYLIKGLKIRVPSNYNADTNSYDGNWDGTFKLASSSNPAWILFDLLTNTRYGLGQFVQESMINIGELYQIGRYCDAFVDDGFGGKEKRFAINTQITSRQDAYRVVQDIAGAFRGMVYWAGGMVHITQDSPADPVMLFSNSNVVNGSFAYKGSARKDRYSVALITYNNKEDGYKQSVEYVEDQEAIKRYGVRKTESVAFGCTSRGQAHRVGLWTLYTSRMESDVITFAVGMDSVFLMPGDIVLIADKFRAGRRNSGRITGYTYNSIKLDAPVDLTSVGNHITFLSAEGKMVERDILENGKNITTVTFKTALSSNEIPVNDAVWVIAQPDLTPLQARVVSVTEGDDGTSFNITAIQNNPTKYEAIDSGAQLIPQNTTVLDPTFSKPSGLTITEGTYLSSPGNLSVSLTAAWQGKSAQYYVSWRRSDEGNVSNWQSQRVTEEQFELRGVAENGQYDFQVYAVSVGGRKTDPINITYKVLGTLSAPDAPTGLTAVGDYRSIVLNWINPSSVDLDHIEVLASTINDKDKAQLIAKVSGTTFTHNGLEDSVTWYYWVRAANKRGMLSALNSPLATTATTRDVLSFLKNKITESELGQDLIADIDSKAIAKEVDAAIDEAKSETKAQVDDARTEAANAVKSAKEALSTAIDKETLDRTQAIANETTARNKAIADEASIRATAISNEVTARTNAIAAEVDARTKAVADEATARAKAVSDEAIARASAITDSVAVEASNRAKAVSDATAALDAKISKEARDRASAVSALDIKTANAINTETLNRISSIEDEARARADALLQEKNNRQSEISNLSTQVQTVNESLAQQISQIAAGTGEQFDSLKIWYFDTNSEGWTEDDGGTVPMAVTDDGWLKSSNSTASCRSPNNMVIDANAYRFLKLRIKKVGKPTWSGKLYWIGASEQGWSESRSLVIDEPEYDANGVATLTIHDIDWRASTTIRRFRFDFLKNQSDTNNLLIDWVAVGRPTPGAGMAALQDEKSARVDADAAEAANRNALAVQMRGSYEGNDLSKVGSGLIFQEQLARVTADKAEAMARQSLETKVDDSVSNINKSLDTLNTQDSAMASDITGLKSSLKDKADASALQTLKTSVDQQGSNISTQGQSITKLQNDLSTTNANVSKKADQTALTALQGTVTQQGKDISAANSSITNLKTSLDTTNSNVAKKADATAVNDLTSRVSATEGKVSSQADSIVQLNNSLSNAIADSDVSTKTPNNLIVNPSFERGTDGYIGLSSLSSVITIQVPHSGTKALMVAPGNSAAPGQYVDFVKDRTYEIGVWVKQVSGTTDNGSGNNKLRVGSTAGNPVFELPFTGVSGDWTKFSRRWKATETASLPVTLSNYLTAGNRYFDDFYVIDVTDSVNIDANASALSSLQNTVTQQGKDISSQSTSITSLNNSLKTTNDNVAKKADSSTVQTLQNTVTQQGKDISTATSDISSLKSGLATTDGNVAKKADASALQSLQNTVTQQGKDLTSVGSRTTALENSLKTTNDNVATKADASSLSTLQNTVSQQSKDIASQSDSITSLNNSVGAMTNMGDNLIQDANLEGDGSAFRTQQNSGTTGSIVAFGAYGENSAGARMLKVNATSPGLFANGKKPTPVNGSRKFRYIVRAKGVSGSMNMLLRRWNFNGSAEGNYEDKNVTLTSDWQTITWDTSFSPSTGADGQAFGIYCHPSNAEIWIDSFQVFDITDAVNNDATASALSDLSTKVTKQGDTVSSQGTSITKLQNDLTSTKTDVSKKADASALQTLQNTVTDQGKTLISQGNAITTLTSTVDTVKGDVAKKADATALNNLSTRVSNAEDKISSSSDAITSLNNSLSSTKADADAAKSVAGNMLKNNSFERGFEGWEYVGWTLLAAQSPKSGSYIIQAGKLSSGGDAGCNQTVELEAGKTYRIGAWVRKSSDFAINNAGNNKISLRNADLSAIKDIPITGAGLSTSWTLFSGEYTPTKTASVVVSLRASVASGYMYLDDVFCIDVSNEKAIDATSNALSTLNSTVTQQGKDITSNSNSITSLSNQMVNGRQNMWVRSVYNVQLANNATEPTFSDINGKAPISIDEVPDAAKLDFASAGSYVIAHYKAFVKVNADTTITMAPGSRVFDDTGAVYVNGVRAAFGNSSWNTVSFDLKAGWSTVEFLVNQWTGQAYINLGFKLSEKVAQLNSALGMNALSNAISAVTSNVSTVGDRVTSTSQSVTDLRNSLEQTNANLANKADAQALSTLQNTVSKQGDTISSQGNSITKLTNDLEAADANIAKKADQSAVTTLTGRVEKTESGLTAANSDITSLNSSLNQQSKRGANLLPDGTFESYAVGHNLSNNRVIVTTDDSHGGNKCIRVTRPNDYNANATDNSDNHIFSGFQVRDNAVFYMECWVKLDAKSTAMAENAQISIGLSLQYQDNSWQWPAVTKAAKDLSTAQWTKVSGYLKSTKSGIKQAMVRISIPNVSSVKAGNSFLIDDLVITEVTDAYNAQSTADANANAISTLDSTVSQQGDQITSQGNSITKLTNDLSTTNSNVAKKADGAAVTALTNRVTEAEGNISSQSNQLATLSNSLAEGSLICNGGLNVDASFWEDSGPGSAFTYDANEKAIRTTTGSIRVANLTRIPVEAETTLTISFEMKASEAITNVSSDSVGVIADLATPTNWISSVSPWLGGVSTNWQTKSVELTIPANFIGKYVYLRFAAGGWTPSNSARLYIRKVDVFSSTGVAKKANATAVSDLTSRVDSTEGKLASQSQALTKLQNDLATTNNNVSKKADANALTALTNRVTQTEKDINSTSSSVTNLNNKVDAISVGGTNLIKNSGDMTGWSNVVSDTYRGNAVIGATVKAGSGYKDLREITLESPVDADECVYSFYAKGGVNGQSMTTFFYNPNTTESSETSQGVKASNTDGRAVFTLTTEWVRYWVKWKQKPGTGAKRLIIARIEASTTADQTVYVSAPKMEVGNIPTEWSPAPSDLAASADLSSLQTTVAANSSSIQSVTSRVSNVEGTVSSQGTALTSLQNSLNTTNSNVSKKADASALQTLQNTVTQQGKDITASNANVTSLQASLTRRTVFTITSRGNGSSAKDGIFDESGVKVFAPGRSYALVTFKANSDGSTSIDTSKTYDVFGSANNGKAMSDDIAALANGVYACVMTYDEPAGSRSSVYAAVELLGGTSEVLASLPYRGAYILLGRKGMKAGDGLELRAPTGGDQSAFVSTSVEFVNGVMMGLGAAGGVMMKADANASAITTLQNTVTQQGKDITSSSSAITSLQNGLVAANSNIDKKADATALQSLQNTVTQQGKDISTQSGNVTNLQNSLSATNTGLANLVADSDASKKIIGNLLTNSSFERGLEGFSGGASFIKVIDAQSPNSGSKILSCGAGTGTVSQSIAVTKDRTYKIGAFVRCQSGSVLDNQGNNKLRIGNSVLLADFQFKPADLPTGSTWKEISGMWKATTTGSVDVSINSSLKSGIQYFDDFYFIDITDIVNIDAASNAVASLTSRVTSAEGTVSSHTGSITNLSNSLNSLNNTVSGKADASALQSLQNTVTQQGKDLSSASGSVTDLKSSLNTLKVQSNPWIDGTFETYDNNQQLGGSTAIVTTDFKSSGSKCLKVTRPANTSGNSDKMIGSYSAVRQSAKYRVEFWAMMPASEAPPSGWSVAVGLHSINKDGGNDWQGITFNEAGLGGRDQWVKFTGVVKVSPSVTRSHVWISTRGQSGSNTPGYAVYIDDFVITDITDAADAQATADANATAISSLQTKVSDIDGKVTAQTSQLSSMQSKVDASSSKVDQLSKTISDSQSTQASLNTSLQSQIDAQASANIKNQADLNSATTSIASIKSTQATQATQISAMAKTQTDMTASLNSQSASIQTLQEAVSNNDALNSTWMVKMETNNNGQKYAAGIALGVDGKNMQSQFLVQADRFALINTSNGNTTTPFVIDNGVTYMNAAYIKDGSIGSAKVGDLMSSGFQENVRGWRISRDGTMNINGSGPGSSRTVITNGRIEVYDSNNRLRVRMGIF</sequence>
<proteinExistence type="predicted"/>
<dbReference type="Pfam" id="PF15711">
    <property type="entry name" value="ILEI"/>
    <property type="match status" value="1"/>
</dbReference>
<organism evidence="4 5">
    <name type="scientific">Klebsiella michiganensis</name>
    <dbReference type="NCBI Taxonomy" id="1134687"/>
    <lineage>
        <taxon>Bacteria</taxon>
        <taxon>Pseudomonadati</taxon>
        <taxon>Pseudomonadota</taxon>
        <taxon>Gammaproteobacteria</taxon>
        <taxon>Enterobacterales</taxon>
        <taxon>Enterobacteriaceae</taxon>
        <taxon>Klebsiella/Raoultella group</taxon>
        <taxon>Klebsiella</taxon>
    </lineage>
</organism>
<feature type="coiled-coil region" evidence="2">
    <location>
        <begin position="1051"/>
        <end position="1078"/>
    </location>
</feature>
<dbReference type="InterPro" id="IPR008979">
    <property type="entry name" value="Galactose-bd-like_sf"/>
</dbReference>
<dbReference type="Pfam" id="PF13550">
    <property type="entry name" value="Phage-tail_3"/>
    <property type="match status" value="1"/>
</dbReference>
<dbReference type="PANTHER" id="PTHR36251:SF2">
    <property type="entry name" value="GIFSY-2 PROPHAGE HOST SPECIFICITY PROTEIN J, PHAGE LAMBDA"/>
    <property type="match status" value="1"/>
</dbReference>
<dbReference type="InterPro" id="IPR015406">
    <property type="entry name" value="GpJ_CSF"/>
</dbReference>
<dbReference type="SMART" id="SM00060">
    <property type="entry name" value="FN3"/>
    <property type="match status" value="2"/>
</dbReference>
<comment type="caution">
    <text evidence="4">The sequence shown here is derived from an EMBL/GenBank/DDBJ whole genome shotgun (WGS) entry which is preliminary data.</text>
</comment>
<evidence type="ECO:0000256" key="1">
    <source>
        <dbReference type="ARBA" id="ARBA00022801"/>
    </source>
</evidence>
<dbReference type="InterPro" id="IPR036116">
    <property type="entry name" value="FN3_sf"/>
</dbReference>
<dbReference type="GO" id="GO:0016798">
    <property type="term" value="F:hydrolase activity, acting on glycosyl bonds"/>
    <property type="evidence" value="ECO:0007669"/>
    <property type="project" value="InterPro"/>
</dbReference>
<evidence type="ECO:0000313" key="4">
    <source>
        <dbReference type="EMBL" id="MDH0964372.1"/>
    </source>
</evidence>
<dbReference type="InterPro" id="IPR039477">
    <property type="entry name" value="ILEI/PANDER_dom"/>
</dbReference>
<dbReference type="SUPFAM" id="SSF49265">
    <property type="entry name" value="Fibronectin type III"/>
    <property type="match status" value="1"/>
</dbReference>
<dbReference type="SUPFAM" id="SSF49785">
    <property type="entry name" value="Galactose-binding domain-like"/>
    <property type="match status" value="4"/>
</dbReference>
<dbReference type="Pfam" id="PF09327">
    <property type="entry name" value="Phage_Tail_Tip"/>
    <property type="match status" value="1"/>
</dbReference>
<keyword evidence="1" id="KW-0378">Hydrolase</keyword>
<dbReference type="InterPro" id="IPR032876">
    <property type="entry name" value="J_dom"/>
</dbReference>
<evidence type="ECO:0000259" key="3">
    <source>
        <dbReference type="PROSITE" id="PS50853"/>
    </source>
</evidence>
<feature type="domain" description="Fibronectin type-III" evidence="3">
    <location>
        <begin position="654"/>
        <end position="752"/>
    </location>
</feature>
<evidence type="ECO:0000256" key="2">
    <source>
        <dbReference type="SAM" id="Coils"/>
    </source>
</evidence>
<evidence type="ECO:0000313" key="5">
    <source>
        <dbReference type="Proteomes" id="UP001159937"/>
    </source>
</evidence>
<dbReference type="InterPro" id="IPR003961">
    <property type="entry name" value="FN3_dom"/>
</dbReference>
<name>A0AAJ1KT63_9ENTR</name>
<dbReference type="PROSITE" id="PS50853">
    <property type="entry name" value="FN3"/>
    <property type="match status" value="1"/>
</dbReference>
<gene>
    <name evidence="4" type="ORF">N5C89_16160</name>
</gene>
<dbReference type="RefSeq" id="WP_279944207.1">
    <property type="nucleotide sequence ID" value="NZ_JAOCBF010000021.1"/>
</dbReference>
<protein>
    <submittedName>
        <fullName evidence="4">Phage tail protein</fullName>
    </submittedName>
</protein>
<dbReference type="Gene3D" id="2.60.120.260">
    <property type="entry name" value="Galactose-binding domain-like"/>
    <property type="match status" value="7"/>
</dbReference>
<dbReference type="Proteomes" id="UP001159937">
    <property type="component" value="Unassembled WGS sequence"/>
</dbReference>
<dbReference type="Gene3D" id="1.20.5.340">
    <property type="match status" value="3"/>
</dbReference>
<dbReference type="InterPro" id="IPR013783">
    <property type="entry name" value="Ig-like_fold"/>
</dbReference>
<dbReference type="CDD" id="cd00063">
    <property type="entry name" value="FN3"/>
    <property type="match status" value="1"/>
</dbReference>
<dbReference type="EMBL" id="JAOCBF010000021">
    <property type="protein sequence ID" value="MDH0964372.1"/>
    <property type="molecule type" value="Genomic_DNA"/>
</dbReference>
<accession>A0AAJ1KT63</accession>
<reference evidence="4" key="1">
    <citation type="submission" date="2022-09" db="EMBL/GenBank/DDBJ databases">
        <title>Intensive care unit water sources are persistently colonized with multi-drug resistant bacteria and are the site of extensive horizontal gene transfer of antibiotic resistance genes.</title>
        <authorList>
            <person name="Diorio-Toth L."/>
        </authorList>
    </citation>
    <scope>NUCLEOTIDE SEQUENCE</scope>
    <source>
        <strain evidence="4">GD03918</strain>
    </source>
</reference>
<dbReference type="InterPro" id="IPR003305">
    <property type="entry name" value="CenC_carb-bd"/>
</dbReference>
<dbReference type="InterPro" id="IPR053171">
    <property type="entry name" value="Viral_Tip_Attach_Protein"/>
</dbReference>
<feature type="coiled-coil region" evidence="2">
    <location>
        <begin position="2995"/>
        <end position="3022"/>
    </location>
</feature>
<dbReference type="PANTHER" id="PTHR36251">
    <property type="entry name" value="FELS-1 PROPHAGE HOST SPECIFICITY PROTEIN-RELATED"/>
    <property type="match status" value="1"/>
</dbReference>
<keyword evidence="2" id="KW-0175">Coiled coil</keyword>
<dbReference type="Pfam" id="PF02018">
    <property type="entry name" value="CBM_4_9"/>
    <property type="match status" value="2"/>
</dbReference>
<dbReference type="Gene3D" id="2.60.40.10">
    <property type="entry name" value="Immunoglobulins"/>
    <property type="match status" value="1"/>
</dbReference>